<reference evidence="2" key="1">
    <citation type="journal article" date="2013" name="Nat. Genet.">
        <title>The duck genome and transcriptome provide insight into an avian influenza virus reservoir species.</title>
        <authorList>
            <person name="Huang Y."/>
            <person name="Li Y."/>
            <person name="Burt D.W."/>
            <person name="Chen H."/>
            <person name="Zhang Y."/>
            <person name="Qian W."/>
            <person name="Kim H."/>
            <person name="Gan S."/>
            <person name="Zhao Y."/>
            <person name="Li J."/>
            <person name="Yi K."/>
            <person name="Feng H."/>
            <person name="Zhu P."/>
            <person name="Li B."/>
            <person name="Liu Q."/>
            <person name="Fairley S."/>
            <person name="Magor K.E."/>
            <person name="Du Z."/>
            <person name="Hu X."/>
            <person name="Goodman L."/>
            <person name="Tafer H."/>
            <person name="Vignal A."/>
            <person name="Lee T."/>
            <person name="Kim K.W."/>
            <person name="Sheng Z."/>
            <person name="An Y."/>
            <person name="Searle S."/>
            <person name="Herrero J."/>
            <person name="Groenen M.A."/>
            <person name="Crooijmans R.P."/>
            <person name="Faraut T."/>
            <person name="Cai Q."/>
            <person name="Webster R.G."/>
            <person name="Aldridge J.R."/>
            <person name="Warren W.C."/>
            <person name="Bartschat S."/>
            <person name="Kehr S."/>
            <person name="Marz M."/>
            <person name="Stadler P.F."/>
            <person name="Smith J."/>
            <person name="Kraus R.H."/>
            <person name="Zhao Y."/>
            <person name="Ren L."/>
            <person name="Fei J."/>
            <person name="Morisson M."/>
            <person name="Kaiser P."/>
            <person name="Griffin D.K."/>
            <person name="Rao M."/>
            <person name="Pitel F."/>
            <person name="Wang J."/>
            <person name="Li N."/>
        </authorList>
    </citation>
    <scope>NUCLEOTIDE SEQUENCE [LARGE SCALE GENOMIC DNA]</scope>
</reference>
<evidence type="ECO:0000313" key="1">
    <source>
        <dbReference type="EMBL" id="EOB05178.1"/>
    </source>
</evidence>
<sequence>MDSCRNLNVPGLLEMETEASRELCPQDETVAEQELSSHESQISLAAKLSHTGLGLLWTGVAGLQVVAYSDLTILSSCLTLSSSLPWKNCKVCLYDVLSPLTGLPVARHMAAAHEACGEQGEVGEEAWARELQVPFLTVLLKELSVGMQSDPASSFLRRSHSASLMQRIKRLRNRTTMGLLPVPLLSRKGPMVQAGDCRTKWWLKEMGAGCGGTLQHATTAFSWGCEFALKSIGESQFMVSAAANHQVINLNNAAGYAVCLCKASRCISASELSRILLRADVWAPNCRKEKIPPQGITVL</sequence>
<accession>R0LXF4</accession>
<dbReference type="EMBL" id="KB742711">
    <property type="protein sequence ID" value="EOB05178.1"/>
    <property type="molecule type" value="Genomic_DNA"/>
</dbReference>
<gene>
    <name evidence="1" type="ORF">Anapl_02123</name>
</gene>
<name>R0LXF4_ANAPL</name>
<protein>
    <submittedName>
        <fullName evidence="1">Uncharacterized protein</fullName>
    </submittedName>
</protein>
<dbReference type="AlphaFoldDB" id="R0LXF4"/>
<keyword evidence="2" id="KW-1185">Reference proteome</keyword>
<organism evidence="1 2">
    <name type="scientific">Anas platyrhynchos</name>
    <name type="common">Mallard</name>
    <name type="synonym">Anas boschas</name>
    <dbReference type="NCBI Taxonomy" id="8839"/>
    <lineage>
        <taxon>Eukaryota</taxon>
        <taxon>Metazoa</taxon>
        <taxon>Chordata</taxon>
        <taxon>Craniata</taxon>
        <taxon>Vertebrata</taxon>
        <taxon>Euteleostomi</taxon>
        <taxon>Archelosauria</taxon>
        <taxon>Archosauria</taxon>
        <taxon>Dinosauria</taxon>
        <taxon>Saurischia</taxon>
        <taxon>Theropoda</taxon>
        <taxon>Coelurosauria</taxon>
        <taxon>Aves</taxon>
        <taxon>Neognathae</taxon>
        <taxon>Galloanserae</taxon>
        <taxon>Anseriformes</taxon>
        <taxon>Anatidae</taxon>
        <taxon>Anatinae</taxon>
        <taxon>Anas</taxon>
    </lineage>
</organism>
<proteinExistence type="predicted"/>
<evidence type="ECO:0000313" key="2">
    <source>
        <dbReference type="Proteomes" id="UP000296049"/>
    </source>
</evidence>
<dbReference type="Proteomes" id="UP000296049">
    <property type="component" value="Unassembled WGS sequence"/>
</dbReference>